<reference evidence="2" key="1">
    <citation type="submission" date="2021-03" db="EMBL/GenBank/DDBJ databases">
        <title>Ottowia sp. 27C isolated from the cloaca of a Giant Asian pond turtle (Heosemys grandis).</title>
        <authorList>
            <person name="Spergser J."/>
            <person name="Busse H.-J."/>
        </authorList>
    </citation>
    <scope>NUCLEOTIDE SEQUENCE</scope>
    <source>
        <strain evidence="2">27C</strain>
    </source>
</reference>
<dbReference type="PANTHER" id="PTHR43433:SF5">
    <property type="entry name" value="AB HYDROLASE-1 DOMAIN-CONTAINING PROTEIN"/>
    <property type="match status" value="1"/>
</dbReference>
<evidence type="ECO:0000259" key="1">
    <source>
        <dbReference type="Pfam" id="PF00561"/>
    </source>
</evidence>
<dbReference type="InterPro" id="IPR050471">
    <property type="entry name" value="AB_hydrolase"/>
</dbReference>
<accession>A0A975CHL6</accession>
<proteinExistence type="predicted"/>
<sequence length="302" mass="32314">MNIEANGIRLAVEDSGGAGEPVLLIMGLGGQLIHWPADFVQGLVDAGYRVLRFDNRDAGLSTHFSAHGAPRIPWIATQAWLGRRPRVPYTLSDMARDALGVLDALGIARAHVVGLSMGAMIAQRVTLLAPERVRSLTSIMGSSGARGLMRPRQSVLRVAAGKPSTADDAVLARYYVRFLKAVASPAFPPDDAALSDVFRRTALRQKPSTGATYRQLAAILADGERAALLARIQRPTLVVHGADDPWVPPACGRDTARRIPGARFALIPDMAHDLAPVAHPEIVRRTLGELLPFLQSTPDAAA</sequence>
<evidence type="ECO:0000313" key="3">
    <source>
        <dbReference type="Proteomes" id="UP000663903"/>
    </source>
</evidence>
<name>A0A975CHL6_9BURK</name>
<dbReference type="AlphaFoldDB" id="A0A975CHL6"/>
<dbReference type="InterPro" id="IPR029058">
    <property type="entry name" value="AB_hydrolase_fold"/>
</dbReference>
<evidence type="ECO:0000313" key="2">
    <source>
        <dbReference type="EMBL" id="QTD46583.1"/>
    </source>
</evidence>
<organism evidence="2 3">
    <name type="scientific">Ottowia testudinis</name>
    <dbReference type="NCBI Taxonomy" id="2816950"/>
    <lineage>
        <taxon>Bacteria</taxon>
        <taxon>Pseudomonadati</taxon>
        <taxon>Pseudomonadota</taxon>
        <taxon>Betaproteobacteria</taxon>
        <taxon>Burkholderiales</taxon>
        <taxon>Comamonadaceae</taxon>
        <taxon>Ottowia</taxon>
    </lineage>
</organism>
<dbReference type="Proteomes" id="UP000663903">
    <property type="component" value="Chromosome"/>
</dbReference>
<feature type="domain" description="AB hydrolase-1" evidence="1">
    <location>
        <begin position="21"/>
        <end position="273"/>
    </location>
</feature>
<dbReference type="Gene3D" id="3.40.50.1820">
    <property type="entry name" value="alpha/beta hydrolase"/>
    <property type="match status" value="1"/>
</dbReference>
<protein>
    <submittedName>
        <fullName evidence="2">Alpha/beta fold hydrolase</fullName>
    </submittedName>
</protein>
<dbReference type="RefSeq" id="WP_208010482.1">
    <property type="nucleotide sequence ID" value="NZ_CP071796.1"/>
</dbReference>
<dbReference type="GO" id="GO:0046503">
    <property type="term" value="P:glycerolipid catabolic process"/>
    <property type="evidence" value="ECO:0007669"/>
    <property type="project" value="TreeGrafter"/>
</dbReference>
<gene>
    <name evidence="2" type="ORF">J1M35_06820</name>
</gene>
<dbReference type="SUPFAM" id="SSF53474">
    <property type="entry name" value="alpha/beta-Hydrolases"/>
    <property type="match status" value="1"/>
</dbReference>
<dbReference type="Pfam" id="PF00561">
    <property type="entry name" value="Abhydrolase_1"/>
    <property type="match status" value="1"/>
</dbReference>
<dbReference type="PANTHER" id="PTHR43433">
    <property type="entry name" value="HYDROLASE, ALPHA/BETA FOLD FAMILY PROTEIN"/>
    <property type="match status" value="1"/>
</dbReference>
<dbReference type="InterPro" id="IPR000073">
    <property type="entry name" value="AB_hydrolase_1"/>
</dbReference>
<dbReference type="KEGG" id="otd:J1M35_06820"/>
<dbReference type="EMBL" id="CP071796">
    <property type="protein sequence ID" value="QTD46583.1"/>
    <property type="molecule type" value="Genomic_DNA"/>
</dbReference>
<keyword evidence="2" id="KW-0378">Hydrolase</keyword>
<dbReference type="GO" id="GO:0004806">
    <property type="term" value="F:triacylglycerol lipase activity"/>
    <property type="evidence" value="ECO:0007669"/>
    <property type="project" value="TreeGrafter"/>
</dbReference>
<keyword evidence="3" id="KW-1185">Reference proteome</keyword>